<organism evidence="1 2">
    <name type="scientific">Candidula unifasciata</name>
    <dbReference type="NCBI Taxonomy" id="100452"/>
    <lineage>
        <taxon>Eukaryota</taxon>
        <taxon>Metazoa</taxon>
        <taxon>Spiralia</taxon>
        <taxon>Lophotrochozoa</taxon>
        <taxon>Mollusca</taxon>
        <taxon>Gastropoda</taxon>
        <taxon>Heterobranchia</taxon>
        <taxon>Euthyneura</taxon>
        <taxon>Panpulmonata</taxon>
        <taxon>Eupulmonata</taxon>
        <taxon>Stylommatophora</taxon>
        <taxon>Helicina</taxon>
        <taxon>Helicoidea</taxon>
        <taxon>Geomitridae</taxon>
        <taxon>Candidula</taxon>
    </lineage>
</organism>
<name>A0A8S3YMI4_9EUPU</name>
<dbReference type="AlphaFoldDB" id="A0A8S3YMI4"/>
<dbReference type="OrthoDB" id="304163at2759"/>
<keyword evidence="2" id="KW-1185">Reference proteome</keyword>
<evidence type="ECO:0000313" key="2">
    <source>
        <dbReference type="Proteomes" id="UP000678393"/>
    </source>
</evidence>
<evidence type="ECO:0000313" key="1">
    <source>
        <dbReference type="EMBL" id="CAG5115526.1"/>
    </source>
</evidence>
<feature type="non-terminal residue" evidence="1">
    <location>
        <position position="110"/>
    </location>
</feature>
<protein>
    <submittedName>
        <fullName evidence="1">Uncharacterized protein</fullName>
    </submittedName>
</protein>
<proteinExistence type="predicted"/>
<gene>
    <name evidence="1" type="ORF">CUNI_LOCUS1084</name>
</gene>
<dbReference type="Proteomes" id="UP000678393">
    <property type="component" value="Unassembled WGS sequence"/>
</dbReference>
<comment type="caution">
    <text evidence="1">The sequence shown here is derived from an EMBL/GenBank/DDBJ whole genome shotgun (WGS) entry which is preliminary data.</text>
</comment>
<sequence length="110" mass="13010">LQDDIERLRGRLNACCREQEDLKRQVSQREDVLAVYEGKFEDMRYELKEKEKANQRVVDCLQDKVLTYHEQLQQKESCLMACRNEVKAREAALEEARNDFACELQQKEAA</sequence>
<dbReference type="EMBL" id="CAJHNH020000127">
    <property type="protein sequence ID" value="CAG5115526.1"/>
    <property type="molecule type" value="Genomic_DNA"/>
</dbReference>
<accession>A0A8S3YMI4</accession>
<feature type="non-terminal residue" evidence="1">
    <location>
        <position position="1"/>
    </location>
</feature>
<reference evidence="1" key="1">
    <citation type="submission" date="2021-04" db="EMBL/GenBank/DDBJ databases">
        <authorList>
            <consortium name="Molecular Ecology Group"/>
        </authorList>
    </citation>
    <scope>NUCLEOTIDE SEQUENCE</scope>
</reference>